<keyword evidence="3" id="KW-1185">Reference proteome</keyword>
<comment type="caution">
    <text evidence="2">The sequence shown here is derived from an EMBL/GenBank/DDBJ whole genome shotgun (WGS) entry which is preliminary data.</text>
</comment>
<evidence type="ECO:0000313" key="3">
    <source>
        <dbReference type="Proteomes" id="UP001190700"/>
    </source>
</evidence>
<proteinExistence type="predicted"/>
<name>A0AAE0LCX0_9CHLO</name>
<dbReference type="Proteomes" id="UP001190700">
    <property type="component" value="Unassembled WGS sequence"/>
</dbReference>
<feature type="compositionally biased region" description="Basic and acidic residues" evidence="1">
    <location>
        <begin position="25"/>
        <end position="38"/>
    </location>
</feature>
<gene>
    <name evidence="2" type="ORF">CYMTET_11543</name>
</gene>
<feature type="compositionally biased region" description="Polar residues" evidence="1">
    <location>
        <begin position="89"/>
        <end position="98"/>
    </location>
</feature>
<organism evidence="2 3">
    <name type="scientific">Cymbomonas tetramitiformis</name>
    <dbReference type="NCBI Taxonomy" id="36881"/>
    <lineage>
        <taxon>Eukaryota</taxon>
        <taxon>Viridiplantae</taxon>
        <taxon>Chlorophyta</taxon>
        <taxon>Pyramimonadophyceae</taxon>
        <taxon>Pyramimonadales</taxon>
        <taxon>Pyramimonadaceae</taxon>
        <taxon>Cymbomonas</taxon>
    </lineage>
</organism>
<feature type="region of interest" description="Disordered" evidence="1">
    <location>
        <begin position="1"/>
        <end position="116"/>
    </location>
</feature>
<sequence>MEQEEEAALMLAQNMQAPQQEDDGHEMHPRAEDARGDNEEPNPMAQEDEWEVEEGELRRMQEEETALPHEGLQEQREPQGPQEPDHARPTTQMASQETEGARRPTGYCTAGDGGEG</sequence>
<protein>
    <submittedName>
        <fullName evidence="2">Uncharacterized protein</fullName>
    </submittedName>
</protein>
<evidence type="ECO:0000313" key="2">
    <source>
        <dbReference type="EMBL" id="KAK3280623.1"/>
    </source>
</evidence>
<evidence type="ECO:0000256" key="1">
    <source>
        <dbReference type="SAM" id="MobiDB-lite"/>
    </source>
</evidence>
<reference evidence="2 3" key="1">
    <citation type="journal article" date="2015" name="Genome Biol. Evol.">
        <title>Comparative Genomics of a Bacterivorous Green Alga Reveals Evolutionary Causalities and Consequences of Phago-Mixotrophic Mode of Nutrition.</title>
        <authorList>
            <person name="Burns J.A."/>
            <person name="Paasch A."/>
            <person name="Narechania A."/>
            <person name="Kim E."/>
        </authorList>
    </citation>
    <scope>NUCLEOTIDE SEQUENCE [LARGE SCALE GENOMIC DNA]</scope>
    <source>
        <strain evidence="2 3">PLY_AMNH</strain>
    </source>
</reference>
<feature type="compositionally biased region" description="Basic and acidic residues" evidence="1">
    <location>
        <begin position="71"/>
        <end position="88"/>
    </location>
</feature>
<dbReference type="EMBL" id="LGRX02004324">
    <property type="protein sequence ID" value="KAK3280623.1"/>
    <property type="molecule type" value="Genomic_DNA"/>
</dbReference>
<accession>A0AAE0LCX0</accession>
<dbReference type="AlphaFoldDB" id="A0AAE0LCX0"/>